<evidence type="ECO:0000259" key="1">
    <source>
        <dbReference type="PROSITE" id="PS51677"/>
    </source>
</evidence>
<dbReference type="EMBL" id="CAJNBJ010000001">
    <property type="protein sequence ID" value="CAE6695323.1"/>
    <property type="molecule type" value="Genomic_DNA"/>
</dbReference>
<dbReference type="SUPFAM" id="SSF88713">
    <property type="entry name" value="Glycoside hydrolase/deacetylase"/>
    <property type="match status" value="1"/>
</dbReference>
<dbReference type="Pfam" id="PF01522">
    <property type="entry name" value="Polysacc_deac_1"/>
    <property type="match status" value="1"/>
</dbReference>
<reference evidence="2 3" key="1">
    <citation type="submission" date="2021-02" db="EMBL/GenBank/DDBJ databases">
        <authorList>
            <person name="Han P."/>
        </authorList>
    </citation>
    <scope>NUCLEOTIDE SEQUENCE [LARGE SCALE GENOMIC DNA]</scope>
    <source>
        <strain evidence="2">Candidatus Nitrospira sp. ZN2</strain>
    </source>
</reference>
<accession>A0ABM8QG50</accession>
<keyword evidence="3" id="KW-1185">Reference proteome</keyword>
<dbReference type="InterPro" id="IPR011330">
    <property type="entry name" value="Glyco_hydro/deAcase_b/a-brl"/>
</dbReference>
<dbReference type="InterPro" id="IPR002509">
    <property type="entry name" value="NODB_dom"/>
</dbReference>
<proteinExistence type="predicted"/>
<protein>
    <submittedName>
        <fullName evidence="2">NodB homology domain-containing protein</fullName>
    </submittedName>
</protein>
<sequence length="293" mass="33183">MTTLRQACYLSIDLEDYKHATMLDMGLEPRTNPEQTWRGVTRILSVLRETKSHPAVTFFTTGQVARDQPDLVREMAAQGHEIACHSDQHENVYSLNRDKFLHNLRRAKDALEAAGGQPVIGFRAPNFSIDERTTWAYPVLAEAGFTYDSSLATNHPRTKAEAYDVMTLSDRELFVFPIYRHMLTGTHGIRVIGGTFFRLLPLSLIVTLMKKSAALGYVPLIYLHAADADDQPNPVRWNEMRRLPYASRCAWSLRQQQWLLGAHSVADKLRSILTLFAHQGPMQTALPVHTAVR</sequence>
<dbReference type="PANTHER" id="PTHR47561">
    <property type="entry name" value="POLYSACCHARIDE DEACETYLASE FAMILY PROTEIN (AFU_ORTHOLOGUE AFUA_6G05030)"/>
    <property type="match status" value="1"/>
</dbReference>
<gene>
    <name evidence="2" type="ORF">NSPZN2_10428</name>
</gene>
<evidence type="ECO:0000313" key="3">
    <source>
        <dbReference type="Proteomes" id="UP000675880"/>
    </source>
</evidence>
<feature type="domain" description="NodB homology" evidence="1">
    <location>
        <begin position="23"/>
        <end position="293"/>
    </location>
</feature>
<dbReference type="PROSITE" id="PS51677">
    <property type="entry name" value="NODB"/>
    <property type="match status" value="1"/>
</dbReference>
<dbReference type="Gene3D" id="3.20.20.370">
    <property type="entry name" value="Glycoside hydrolase/deacetylase"/>
    <property type="match status" value="1"/>
</dbReference>
<evidence type="ECO:0000313" key="2">
    <source>
        <dbReference type="EMBL" id="CAE6695323.1"/>
    </source>
</evidence>
<comment type="caution">
    <text evidence="2">The sequence shown here is derived from an EMBL/GenBank/DDBJ whole genome shotgun (WGS) entry which is preliminary data.</text>
</comment>
<name>A0ABM8QG50_9BACT</name>
<dbReference type="PANTHER" id="PTHR47561:SF1">
    <property type="entry name" value="POLYSACCHARIDE DEACETYLASE FAMILY PROTEIN (AFU_ORTHOLOGUE AFUA_6G05030)"/>
    <property type="match status" value="1"/>
</dbReference>
<dbReference type="RefSeq" id="WP_213040314.1">
    <property type="nucleotide sequence ID" value="NZ_CAJNBJ010000001.1"/>
</dbReference>
<organism evidence="2 3">
    <name type="scientific">Nitrospira defluvii</name>
    <dbReference type="NCBI Taxonomy" id="330214"/>
    <lineage>
        <taxon>Bacteria</taxon>
        <taxon>Pseudomonadati</taxon>
        <taxon>Nitrospirota</taxon>
        <taxon>Nitrospiria</taxon>
        <taxon>Nitrospirales</taxon>
        <taxon>Nitrospiraceae</taxon>
        <taxon>Nitrospira</taxon>
    </lineage>
</organism>
<dbReference type="Proteomes" id="UP000675880">
    <property type="component" value="Unassembled WGS sequence"/>
</dbReference>